<dbReference type="EMBL" id="BDMD01000002">
    <property type="protein sequence ID" value="GBF08364.1"/>
    <property type="molecule type" value="Genomic_DNA"/>
</dbReference>
<gene>
    <name evidence="1" type="ORF">apy_00890</name>
</gene>
<organism evidence="1 2">
    <name type="scientific">Aeropyrum pernix</name>
    <dbReference type="NCBI Taxonomy" id="56636"/>
    <lineage>
        <taxon>Archaea</taxon>
        <taxon>Thermoproteota</taxon>
        <taxon>Thermoprotei</taxon>
        <taxon>Desulfurococcales</taxon>
        <taxon>Desulfurococcaceae</taxon>
        <taxon>Aeropyrum</taxon>
    </lineage>
</organism>
<evidence type="ECO:0000313" key="1">
    <source>
        <dbReference type="EMBL" id="GBF08364.1"/>
    </source>
</evidence>
<accession>A0A401H7H6</accession>
<dbReference type="AlphaFoldDB" id="A0A401H7H6"/>
<dbReference type="Proteomes" id="UP000291213">
    <property type="component" value="Unassembled WGS sequence"/>
</dbReference>
<reference evidence="1 2" key="1">
    <citation type="submission" date="2017-02" db="EMBL/GenBank/DDBJ databases">
        <title>isolation and characterization of a novel temperate virus Aeropyrum globular virus 1 infecting hyperthermophilic archaeon Aeropyrum.</title>
        <authorList>
            <person name="Yumiya M."/>
            <person name="Yoshida T."/>
            <person name="Sako Y."/>
        </authorList>
    </citation>
    <scope>NUCLEOTIDE SEQUENCE [LARGE SCALE GENOMIC DNA]</scope>
    <source>
        <strain evidence="1 2">YK1-12-2013</strain>
    </source>
</reference>
<sequence>MKGKDIVLVEIKEWDQIRRYSIAAEEIRGRLIIVLNVLDGDKVSVWGFKQLGLPEEK</sequence>
<evidence type="ECO:0000313" key="2">
    <source>
        <dbReference type="Proteomes" id="UP000291213"/>
    </source>
</evidence>
<comment type="caution">
    <text evidence="1">The sequence shown here is derived from an EMBL/GenBank/DDBJ whole genome shotgun (WGS) entry which is preliminary data.</text>
</comment>
<dbReference type="RefSeq" id="WP_165487835.1">
    <property type="nucleotide sequence ID" value="NZ_BDMD01000002.1"/>
</dbReference>
<protein>
    <submittedName>
        <fullName evidence="1">Uncharacterized protein</fullName>
    </submittedName>
</protein>
<proteinExistence type="predicted"/>
<name>A0A401H7H6_AERPX</name>